<evidence type="ECO:0008006" key="4">
    <source>
        <dbReference type="Google" id="ProtNLM"/>
    </source>
</evidence>
<protein>
    <recommendedName>
        <fullName evidence="4">Gag-pol polyprotein</fullName>
    </recommendedName>
</protein>
<dbReference type="AlphaFoldDB" id="A0A0D2MBQ1"/>
<dbReference type="Gramene" id="KJB15092">
    <property type="protein sequence ID" value="KJB15092"/>
    <property type="gene ID" value="B456_002G159800"/>
</dbReference>
<evidence type="ECO:0000256" key="1">
    <source>
        <dbReference type="SAM" id="Coils"/>
    </source>
</evidence>
<name>A0A0D2MBQ1_GOSRA</name>
<proteinExistence type="predicted"/>
<dbReference type="Proteomes" id="UP000032304">
    <property type="component" value="Chromosome 2"/>
</dbReference>
<accession>A0A0D2MBQ1</accession>
<keyword evidence="1" id="KW-0175">Coiled coil</keyword>
<evidence type="ECO:0000313" key="3">
    <source>
        <dbReference type="Proteomes" id="UP000032304"/>
    </source>
</evidence>
<organism evidence="2 3">
    <name type="scientific">Gossypium raimondii</name>
    <name type="common">Peruvian cotton</name>
    <name type="synonym">Gossypium klotzschianum subsp. raimondii</name>
    <dbReference type="NCBI Taxonomy" id="29730"/>
    <lineage>
        <taxon>Eukaryota</taxon>
        <taxon>Viridiplantae</taxon>
        <taxon>Streptophyta</taxon>
        <taxon>Embryophyta</taxon>
        <taxon>Tracheophyta</taxon>
        <taxon>Spermatophyta</taxon>
        <taxon>Magnoliopsida</taxon>
        <taxon>eudicotyledons</taxon>
        <taxon>Gunneridae</taxon>
        <taxon>Pentapetalae</taxon>
        <taxon>rosids</taxon>
        <taxon>malvids</taxon>
        <taxon>Malvales</taxon>
        <taxon>Malvaceae</taxon>
        <taxon>Malvoideae</taxon>
        <taxon>Gossypium</taxon>
    </lineage>
</organism>
<keyword evidence="3" id="KW-1185">Reference proteome</keyword>
<dbReference type="EMBL" id="CM001741">
    <property type="protein sequence ID" value="KJB15092.1"/>
    <property type="molecule type" value="Genomic_DNA"/>
</dbReference>
<feature type="coiled-coil region" evidence="1">
    <location>
        <begin position="57"/>
        <end position="121"/>
    </location>
</feature>
<sequence>MAYQTSHLCFFSIRITDLGCEYSNSKLVRKVLRSLFKKFSIKVISIEEAKKIKTMRIDELLGSLQTFEMNLEEAKTRKLKFEKNISFSVAKTVPTEQSTVIKEMKEQLTLLTQRFNKITKNQFGKNKISESSKTI</sequence>
<reference evidence="2 3" key="1">
    <citation type="journal article" date="2012" name="Nature">
        <title>Repeated polyploidization of Gossypium genomes and the evolution of spinnable cotton fibres.</title>
        <authorList>
            <person name="Paterson A.H."/>
            <person name="Wendel J.F."/>
            <person name="Gundlach H."/>
            <person name="Guo H."/>
            <person name="Jenkins J."/>
            <person name="Jin D."/>
            <person name="Llewellyn D."/>
            <person name="Showmaker K.C."/>
            <person name="Shu S."/>
            <person name="Udall J."/>
            <person name="Yoo M.J."/>
            <person name="Byers R."/>
            <person name="Chen W."/>
            <person name="Doron-Faigenboim A."/>
            <person name="Duke M.V."/>
            <person name="Gong L."/>
            <person name="Grimwood J."/>
            <person name="Grover C."/>
            <person name="Grupp K."/>
            <person name="Hu G."/>
            <person name="Lee T.H."/>
            <person name="Li J."/>
            <person name="Lin L."/>
            <person name="Liu T."/>
            <person name="Marler B.S."/>
            <person name="Page J.T."/>
            <person name="Roberts A.W."/>
            <person name="Romanel E."/>
            <person name="Sanders W.S."/>
            <person name="Szadkowski E."/>
            <person name="Tan X."/>
            <person name="Tang H."/>
            <person name="Xu C."/>
            <person name="Wang J."/>
            <person name="Wang Z."/>
            <person name="Zhang D."/>
            <person name="Zhang L."/>
            <person name="Ashrafi H."/>
            <person name="Bedon F."/>
            <person name="Bowers J.E."/>
            <person name="Brubaker C.L."/>
            <person name="Chee P.W."/>
            <person name="Das S."/>
            <person name="Gingle A.R."/>
            <person name="Haigler C.H."/>
            <person name="Harker D."/>
            <person name="Hoffmann L.V."/>
            <person name="Hovav R."/>
            <person name="Jones D.C."/>
            <person name="Lemke C."/>
            <person name="Mansoor S."/>
            <person name="ur Rahman M."/>
            <person name="Rainville L.N."/>
            <person name="Rambani A."/>
            <person name="Reddy U.K."/>
            <person name="Rong J.K."/>
            <person name="Saranga Y."/>
            <person name="Scheffler B.E."/>
            <person name="Scheffler J.A."/>
            <person name="Stelly D.M."/>
            <person name="Triplett B.A."/>
            <person name="Van Deynze A."/>
            <person name="Vaslin M.F."/>
            <person name="Waghmare V.N."/>
            <person name="Walford S.A."/>
            <person name="Wright R.J."/>
            <person name="Zaki E.A."/>
            <person name="Zhang T."/>
            <person name="Dennis E.S."/>
            <person name="Mayer K.F."/>
            <person name="Peterson D.G."/>
            <person name="Rokhsar D.S."/>
            <person name="Wang X."/>
            <person name="Schmutz J."/>
        </authorList>
    </citation>
    <scope>NUCLEOTIDE SEQUENCE [LARGE SCALE GENOMIC DNA]</scope>
</reference>
<dbReference type="OMA" id="PHELIKM"/>
<evidence type="ECO:0000313" key="2">
    <source>
        <dbReference type="EMBL" id="KJB15092.1"/>
    </source>
</evidence>
<gene>
    <name evidence="2" type="ORF">B456_002G159800</name>
</gene>